<keyword evidence="1 2" id="KW-0378">Hydrolase</keyword>
<dbReference type="InterPro" id="IPR020476">
    <property type="entry name" value="Nudix_hydrolase"/>
</dbReference>
<name>A0A4R1LAJ0_9BACT</name>
<organism evidence="4 5">
    <name type="scientific">Acidipila rosea</name>
    <dbReference type="NCBI Taxonomy" id="768535"/>
    <lineage>
        <taxon>Bacteria</taxon>
        <taxon>Pseudomonadati</taxon>
        <taxon>Acidobacteriota</taxon>
        <taxon>Terriglobia</taxon>
        <taxon>Terriglobales</taxon>
        <taxon>Acidobacteriaceae</taxon>
        <taxon>Acidipila</taxon>
    </lineage>
</organism>
<evidence type="ECO:0000256" key="2">
    <source>
        <dbReference type="RuleBase" id="RU003476"/>
    </source>
</evidence>
<dbReference type="Gene3D" id="3.90.79.10">
    <property type="entry name" value="Nucleoside Triphosphate Pyrophosphohydrolase"/>
    <property type="match status" value="1"/>
</dbReference>
<dbReference type="Proteomes" id="UP000295210">
    <property type="component" value="Unassembled WGS sequence"/>
</dbReference>
<dbReference type="Pfam" id="PF00293">
    <property type="entry name" value="NUDIX"/>
    <property type="match status" value="1"/>
</dbReference>
<dbReference type="InterPro" id="IPR020084">
    <property type="entry name" value="NUDIX_hydrolase_CS"/>
</dbReference>
<protein>
    <submittedName>
        <fullName evidence="4">ADP-ribose pyrophosphatase YjhB (NUDIX family)</fullName>
    </submittedName>
</protein>
<comment type="similarity">
    <text evidence="2">Belongs to the Nudix hydrolase family.</text>
</comment>
<dbReference type="AlphaFoldDB" id="A0A4R1LAJ0"/>
<comment type="caution">
    <text evidence="4">The sequence shown here is derived from an EMBL/GenBank/DDBJ whole genome shotgun (WGS) entry which is preliminary data.</text>
</comment>
<evidence type="ECO:0000313" key="5">
    <source>
        <dbReference type="Proteomes" id="UP000295210"/>
    </source>
</evidence>
<dbReference type="PROSITE" id="PS00893">
    <property type="entry name" value="NUDIX_BOX"/>
    <property type="match status" value="1"/>
</dbReference>
<keyword evidence="5" id="KW-1185">Reference proteome</keyword>
<gene>
    <name evidence="4" type="ORF">C7378_0439</name>
</gene>
<dbReference type="OrthoDB" id="9810648at2"/>
<evidence type="ECO:0000313" key="4">
    <source>
        <dbReference type="EMBL" id="TCK75456.1"/>
    </source>
</evidence>
<dbReference type="EMBL" id="SMGK01000001">
    <property type="protein sequence ID" value="TCK75456.1"/>
    <property type="molecule type" value="Genomic_DNA"/>
</dbReference>
<proteinExistence type="inferred from homology"/>
<dbReference type="PRINTS" id="PR00502">
    <property type="entry name" value="NUDIXFAMILY"/>
</dbReference>
<evidence type="ECO:0000256" key="1">
    <source>
        <dbReference type="ARBA" id="ARBA00022801"/>
    </source>
</evidence>
<dbReference type="PANTHER" id="PTHR43736:SF1">
    <property type="entry name" value="DIHYDRONEOPTERIN TRIPHOSPHATE DIPHOSPHATASE"/>
    <property type="match status" value="1"/>
</dbReference>
<feature type="domain" description="Nudix hydrolase" evidence="3">
    <location>
        <begin position="8"/>
        <end position="142"/>
    </location>
</feature>
<dbReference type="PROSITE" id="PS51462">
    <property type="entry name" value="NUDIX"/>
    <property type="match status" value="1"/>
</dbReference>
<sequence length="148" mass="16559">MRREYPDAPRVGVAAAVIRGEEVLLVRRGQEPLKGHWSLPGGLLEVGETLRDGVCREVLEETGLTIEPLEILEVAERIAHDEKGLVRFHYVLVEFLCHETGGLLQAATDADEVLWTTRSELISNNIYNCEPALVAVIEKGFKQDRNRS</sequence>
<reference evidence="4 5" key="1">
    <citation type="submission" date="2019-03" db="EMBL/GenBank/DDBJ databases">
        <title>Genomic Encyclopedia of Type Strains, Phase IV (KMG-IV): sequencing the most valuable type-strain genomes for metagenomic binning, comparative biology and taxonomic classification.</title>
        <authorList>
            <person name="Goeker M."/>
        </authorList>
    </citation>
    <scope>NUCLEOTIDE SEQUENCE [LARGE SCALE GENOMIC DNA]</scope>
    <source>
        <strain evidence="4 5">DSM 103428</strain>
    </source>
</reference>
<evidence type="ECO:0000259" key="3">
    <source>
        <dbReference type="PROSITE" id="PS51462"/>
    </source>
</evidence>
<dbReference type="SUPFAM" id="SSF55811">
    <property type="entry name" value="Nudix"/>
    <property type="match status" value="1"/>
</dbReference>
<dbReference type="GO" id="GO:0016787">
    <property type="term" value="F:hydrolase activity"/>
    <property type="evidence" value="ECO:0007669"/>
    <property type="project" value="UniProtKB-KW"/>
</dbReference>
<dbReference type="PANTHER" id="PTHR43736">
    <property type="entry name" value="ADP-RIBOSE PYROPHOSPHATASE"/>
    <property type="match status" value="1"/>
</dbReference>
<dbReference type="InterPro" id="IPR000086">
    <property type="entry name" value="NUDIX_hydrolase_dom"/>
</dbReference>
<accession>A0A4R1LAJ0</accession>
<dbReference type="InterPro" id="IPR015797">
    <property type="entry name" value="NUDIX_hydrolase-like_dom_sf"/>
</dbReference>
<dbReference type="CDD" id="cd04673">
    <property type="entry name" value="NUDIX_ADPRase"/>
    <property type="match status" value="1"/>
</dbReference>